<proteinExistence type="predicted"/>
<comment type="caution">
    <text evidence="1">The sequence shown here is derived from an EMBL/GenBank/DDBJ whole genome shotgun (WGS) entry which is preliminary data.</text>
</comment>
<organism evidence="1 2">
    <name type="scientific">Acaulospora colombiana</name>
    <dbReference type="NCBI Taxonomy" id="27376"/>
    <lineage>
        <taxon>Eukaryota</taxon>
        <taxon>Fungi</taxon>
        <taxon>Fungi incertae sedis</taxon>
        <taxon>Mucoromycota</taxon>
        <taxon>Glomeromycotina</taxon>
        <taxon>Glomeromycetes</taxon>
        <taxon>Diversisporales</taxon>
        <taxon>Acaulosporaceae</taxon>
        <taxon>Acaulospora</taxon>
    </lineage>
</organism>
<reference evidence="1" key="1">
    <citation type="submission" date="2021-06" db="EMBL/GenBank/DDBJ databases">
        <authorList>
            <person name="Kallberg Y."/>
            <person name="Tangrot J."/>
            <person name="Rosling A."/>
        </authorList>
    </citation>
    <scope>NUCLEOTIDE SEQUENCE</scope>
    <source>
        <strain evidence="1">CL356</strain>
    </source>
</reference>
<dbReference type="Proteomes" id="UP000789525">
    <property type="component" value="Unassembled WGS sequence"/>
</dbReference>
<accession>A0ACA9PZF0</accession>
<feature type="non-terminal residue" evidence="1">
    <location>
        <position position="59"/>
    </location>
</feature>
<protein>
    <submittedName>
        <fullName evidence="1">2902_t:CDS:1</fullName>
    </submittedName>
</protein>
<name>A0ACA9PZF0_9GLOM</name>
<gene>
    <name evidence="1" type="ORF">ACOLOM_LOCUS11532</name>
</gene>
<keyword evidence="2" id="KW-1185">Reference proteome</keyword>
<feature type="non-terminal residue" evidence="1">
    <location>
        <position position="1"/>
    </location>
</feature>
<dbReference type="EMBL" id="CAJVPT010041941">
    <property type="protein sequence ID" value="CAG8729091.1"/>
    <property type="molecule type" value="Genomic_DNA"/>
</dbReference>
<evidence type="ECO:0000313" key="1">
    <source>
        <dbReference type="EMBL" id="CAG8729091.1"/>
    </source>
</evidence>
<sequence length="59" mass="6494">ILKRKSSSDSSEKTTKNVTIDPENQTESNSDSLENKNEESFEQLGTHTIIVPAISTSVK</sequence>
<evidence type="ECO:0000313" key="2">
    <source>
        <dbReference type="Proteomes" id="UP000789525"/>
    </source>
</evidence>